<feature type="region of interest" description="Disordered" evidence="2">
    <location>
        <begin position="35"/>
        <end position="68"/>
    </location>
</feature>
<keyword evidence="4" id="KW-1185">Reference proteome</keyword>
<dbReference type="InterPro" id="IPR058519">
    <property type="entry name" value="DUF8206"/>
</dbReference>
<protein>
    <submittedName>
        <fullName evidence="5">G domain-containing protein</fullName>
    </submittedName>
</protein>
<dbReference type="Pfam" id="PF26633">
    <property type="entry name" value="DUF8206"/>
    <property type="match status" value="1"/>
</dbReference>
<dbReference type="PANTHER" id="PTHR32046">
    <property type="entry name" value="G DOMAIN-CONTAINING PROTEIN"/>
    <property type="match status" value="1"/>
</dbReference>
<feature type="compositionally biased region" description="Basic and acidic residues" evidence="2">
    <location>
        <begin position="1624"/>
        <end position="1635"/>
    </location>
</feature>
<feature type="compositionally biased region" description="Basic and acidic residues" evidence="2">
    <location>
        <begin position="296"/>
        <end position="306"/>
    </location>
</feature>
<dbReference type="SUPFAM" id="SSF52540">
    <property type="entry name" value="P-loop containing nucleoside triphosphate hydrolases"/>
    <property type="match status" value="2"/>
</dbReference>
<reference evidence="5" key="1">
    <citation type="submission" date="2022-11" db="UniProtKB">
        <authorList>
            <consortium name="WormBaseParasite"/>
        </authorList>
    </citation>
    <scope>IDENTIFICATION</scope>
</reference>
<dbReference type="WBParaSite" id="Gr19_v10_g16447.t1">
    <property type="protein sequence ID" value="Gr19_v10_g16447.t1"/>
    <property type="gene ID" value="Gr19_v10_g16447"/>
</dbReference>
<sequence>MSTSSPNSTDSDLTADKVHVSPPFVWPITEMADELAELAQRQRPDSPTPTESGYDLVSNVGGQNDEDGTQIGNHGTQIGTDPVAATLQHDKISEHQQHPTTIGRPTGKKKCLALLQVERKDKLTVCLKYEFFMTETEQFFASGDEHCEPTVSHMMQTLLPKHFAMSMEELTEKFDLQLQHLDIEFVPPEFIDIDPREWCAELVKDRGKYKVLLQPKLDNNSASRIVDAGKVVPENVGVSGRRCDDVPMGGQQNANKEAGRRLNDGDVPMKGQQKANKEAGRRLNEGDVPMKGQQKANKEAGRRLNDGDVPMKGQQKANKEAGRRLNEGDVPMKGQQKANKEAGRRLNDGDVPMKGQQKANKEAGRRLNDGDVPMKGQQKANKEAERRLDDGPVSGQRNANREGGRCLEDEDVPMGEQQNAGYDWEPIDRSLLSGKAHLGNLYNMLLDNFITSNDHGFLRKKYNMHSPTEQSLATHGNEIIEIDHLDRLEERTKMLGTEQKLSVMSRLARLDDVCPLGQFLWAASQQGGQNNSFGIIQISPKMTISLKLDAPEVRNSVMQQNPPKDATHFVGSTCFGSLVAAIVTFDQQTFGMEKFVKMAKKLAQKHIRGYPMTPPEIDTLNSLNSSVRVSVFVDPSIGSGGTDLEFLHGLDVFVESTKKIGFSQRLGHPISFSLIPLYAIDGDKLPTSITPIEDYGLVERIQSCAQSLEQFELEFRTTDQSLNEHAFILNVHQFDEIKRTFEQFEEDKAEIDDMLKNCVINLRVGQDAEEADRSTGELERAVGQFMGEGRELLGQCDRMLEPRMELLRELDSKGVQYIGRGNRQLADVLLGNGCSSTNASSTLHFVILYSESRTSQPVAVGGLSSQHEGKRFYRQCLGQLYQMAERGKSCIFVDLDVLETTACEGLPQGILALDGFPNIGSRLIKMRGHKLLTADCVTEEAEKLQICIARIENSQRTQVGAVPPKKTEPCSLPCPCCQGYGGKCQNNDLLWGCDDCGQTLAFVKEENAPITHFYCACGATPAEEFSFRCNDVDAHGKEFEHFAKTQLTNELERLKSKGILTILLLGETGVGKSTLINAIVNYLKHPTFEEALQADEIESVIPARFCTEEYDDDGELVQKEVLIGKMSEAECLKPGQSQTKWPKAYITPSKVGYKIRLIDAPGICDTGGIKVDNLNLHKTLSFISTLPELHAICILLKPNSTRTGTAFKYCINGLLTYLHKNAANNIFFMVTNSRGSNYKMGKTRESLREILNPIEDAHQVSIRLKQDRIYCLDNEAFEHLCLIKKANVQYTQKQMDNFSESWTQAEQELQRMLKNMSPPLEPHRIWETVSLNKAHRTIVDLTYPLASISQKIQDNLLRIKEHQEAINKGEQELNTGPTFDTVQFVPLDHPRTVCTSARCTEVKKTAGQEIKLYRRHCHAHCFLENIQPENMPNESLTNCWAFQGQDKCQVKECRCDWSVHMHYRFDQVVVTNELDEAKRKLFADKRGTVSTLEACRLQMLHEREKIYSKAALFCSFLKIWALKPYNDSMEEYILLSIQDGERFVAESDGEADRKLQMEKLEGLRESLRLYKEQKELIDNANASNSTGTNAIKADDVTECFEELCKLPIFGPSIKQMYEVQQKTRKDNEKKYKEEEAGTGFMPKPCRNRMPGNRVEQYLNDLEQQSLLNSYAKKQRENELFMEQQRIEQQKQWQQQQYYAQSHSSNANPWKGTSSVKTGYGANTSQMASGSDGFRQQSESTSSDSFWQRIPVVSSVYNFVRPSSAQPPQQQQFESFSSDSSSTSRSNNNRYNGRAPSNGNQNQSRFGRRPMERQ</sequence>
<dbReference type="PANTHER" id="PTHR32046:SF11">
    <property type="entry name" value="IMMUNE-ASSOCIATED NUCLEOTIDE-BINDING PROTEIN 10-LIKE"/>
    <property type="match status" value="1"/>
</dbReference>
<feature type="region of interest" description="Disordered" evidence="2">
    <location>
        <begin position="236"/>
        <end position="419"/>
    </location>
</feature>
<feature type="compositionally biased region" description="Polar residues" evidence="2">
    <location>
        <begin position="1701"/>
        <end position="1744"/>
    </location>
</feature>
<feature type="region of interest" description="Disordered" evidence="2">
    <location>
        <begin position="1624"/>
        <end position="1649"/>
    </location>
</feature>
<feature type="compositionally biased region" description="Basic and acidic residues" evidence="2">
    <location>
        <begin position="380"/>
        <end position="390"/>
    </location>
</feature>
<organism evidence="4 5">
    <name type="scientific">Globodera rostochiensis</name>
    <name type="common">Golden nematode worm</name>
    <name type="synonym">Heterodera rostochiensis</name>
    <dbReference type="NCBI Taxonomy" id="31243"/>
    <lineage>
        <taxon>Eukaryota</taxon>
        <taxon>Metazoa</taxon>
        <taxon>Ecdysozoa</taxon>
        <taxon>Nematoda</taxon>
        <taxon>Chromadorea</taxon>
        <taxon>Rhabditida</taxon>
        <taxon>Tylenchina</taxon>
        <taxon>Tylenchomorpha</taxon>
        <taxon>Tylenchoidea</taxon>
        <taxon>Heteroderidae</taxon>
        <taxon>Heteroderinae</taxon>
        <taxon>Globodera</taxon>
    </lineage>
</organism>
<accession>A0A914HGN6</accession>
<evidence type="ECO:0000259" key="3">
    <source>
        <dbReference type="Pfam" id="PF26633"/>
    </source>
</evidence>
<dbReference type="Gene3D" id="3.40.50.300">
    <property type="entry name" value="P-loop containing nucleotide triphosphate hydrolases"/>
    <property type="match status" value="1"/>
</dbReference>
<evidence type="ECO:0000256" key="2">
    <source>
        <dbReference type="SAM" id="MobiDB-lite"/>
    </source>
</evidence>
<dbReference type="PROSITE" id="PS00675">
    <property type="entry name" value="SIGMA54_INTERACT_1"/>
    <property type="match status" value="1"/>
</dbReference>
<feature type="compositionally biased region" description="Low complexity" evidence="2">
    <location>
        <begin position="1761"/>
        <end position="1785"/>
    </location>
</feature>
<name>A0A914HGN6_GLORO</name>
<feature type="compositionally biased region" description="Polar residues" evidence="2">
    <location>
        <begin position="1786"/>
        <end position="1804"/>
    </location>
</feature>
<evidence type="ECO:0000313" key="5">
    <source>
        <dbReference type="WBParaSite" id="Gr19_v10_g16447.t1"/>
    </source>
</evidence>
<keyword evidence="1" id="KW-0175">Coiled coil</keyword>
<evidence type="ECO:0000313" key="4">
    <source>
        <dbReference type="Proteomes" id="UP000887572"/>
    </source>
</evidence>
<feature type="region of interest" description="Disordered" evidence="2">
    <location>
        <begin position="1760"/>
        <end position="1813"/>
    </location>
</feature>
<dbReference type="InterPro" id="IPR027417">
    <property type="entry name" value="P-loop_NTPase"/>
</dbReference>
<dbReference type="InterPro" id="IPR025662">
    <property type="entry name" value="Sigma_54_int_dom_ATP-bd_1"/>
</dbReference>
<feature type="compositionally biased region" description="Basic and acidic residues" evidence="2">
    <location>
        <begin position="317"/>
        <end position="327"/>
    </location>
</feature>
<feature type="region of interest" description="Disordered" evidence="2">
    <location>
        <begin position="1697"/>
        <end position="1744"/>
    </location>
</feature>
<feature type="domain" description="DUF8206" evidence="3">
    <location>
        <begin position="1387"/>
        <end position="1465"/>
    </location>
</feature>
<feature type="compositionally biased region" description="Basic and acidic residues" evidence="2">
    <location>
        <begin position="275"/>
        <end position="285"/>
    </location>
</feature>
<dbReference type="Proteomes" id="UP000887572">
    <property type="component" value="Unplaced"/>
</dbReference>
<feature type="coiled-coil region" evidence="1">
    <location>
        <begin position="1553"/>
        <end position="1580"/>
    </location>
</feature>
<feature type="compositionally biased region" description="Basic and acidic residues" evidence="2">
    <location>
        <begin position="359"/>
        <end position="369"/>
    </location>
</feature>
<proteinExistence type="predicted"/>
<evidence type="ECO:0000256" key="1">
    <source>
        <dbReference type="SAM" id="Coils"/>
    </source>
</evidence>
<feature type="compositionally biased region" description="Basic and acidic residues" evidence="2">
    <location>
        <begin position="338"/>
        <end position="348"/>
    </location>
</feature>